<comment type="function">
    <text evidence="5">Thiol-specific peroxidase that catalyzes the reduction of hydrogen peroxide and organic hydroperoxides to water and alcohols, respectively. Plays a role in cell protection against oxidative stress by detoxifying peroxides.</text>
</comment>
<dbReference type="InterPro" id="IPR036249">
    <property type="entry name" value="Thioredoxin-like_sf"/>
</dbReference>
<evidence type="ECO:0000256" key="1">
    <source>
        <dbReference type="ARBA" id="ARBA00022559"/>
    </source>
</evidence>
<dbReference type="Pfam" id="PF08534">
    <property type="entry name" value="Redoxin"/>
    <property type="match status" value="1"/>
</dbReference>
<dbReference type="InterPro" id="IPR013740">
    <property type="entry name" value="Redoxin"/>
</dbReference>
<gene>
    <name evidence="5" type="primary">tpx</name>
    <name evidence="7" type="ORF">SAMN03080606_01447</name>
</gene>
<keyword evidence="2 5" id="KW-0049">Antioxidant</keyword>
<dbReference type="SUPFAM" id="SSF52833">
    <property type="entry name" value="Thioredoxin-like"/>
    <property type="match status" value="1"/>
</dbReference>
<dbReference type="EC" id="1.11.1.24" evidence="5"/>
<evidence type="ECO:0000256" key="3">
    <source>
        <dbReference type="ARBA" id="ARBA00023157"/>
    </source>
</evidence>
<feature type="domain" description="Thioredoxin" evidence="6">
    <location>
        <begin position="22"/>
        <end position="169"/>
    </location>
</feature>
<sequence length="169" mass="18850">MDKRKSVVTMKGNPVTLLGKEMMVGDIAPNFTAVTKDLKEFTLKDMEGKIKLISVVPSIDTGVCDLQTMTFNEEAEKLNNTVVVTISMDLPFALNRYCAAKGLENAITLSDHREASFGLAYGFLIEELRLLARGVIVLDQNNKVIYVEYVNEISQQPNYDKALETVKQL</sequence>
<dbReference type="AlphaFoldDB" id="A0A1G5FK72"/>
<proteinExistence type="inferred from homology"/>
<dbReference type="Gene3D" id="3.40.30.10">
    <property type="entry name" value="Glutaredoxin"/>
    <property type="match status" value="1"/>
</dbReference>
<dbReference type="EMBL" id="FMUS01000007">
    <property type="protein sequence ID" value="SCY39656.1"/>
    <property type="molecule type" value="Genomic_DNA"/>
</dbReference>
<dbReference type="InterPro" id="IPR050455">
    <property type="entry name" value="Tpx_Peroxidase_subfamily"/>
</dbReference>
<dbReference type="NCBIfam" id="NF001808">
    <property type="entry name" value="PRK00522.1"/>
    <property type="match status" value="1"/>
</dbReference>
<comment type="miscellaneous">
    <text evidence="5">The active site is a conserved redox-active cysteine residue, the peroxidatic cysteine (C(P)), which makes the nucleophilic attack on the peroxide substrate. The peroxide oxidizes the C(P)-SH to cysteine sulfenic acid (C(P)-SOH), which then reacts with another cysteine residue, the resolving cysteine (C(R)), to form a disulfide bridge. The disulfide is subsequently reduced by an appropriate electron donor to complete the catalytic cycle. In this atypical 2-Cys peroxiredoxin, C(R) is present in the same subunit to form an intramolecular disulfide. The disulfide is subsequently reduced by thioredoxin.</text>
</comment>
<protein>
    <recommendedName>
        <fullName evidence="5">Thiol peroxidase</fullName>
        <shortName evidence="5">Tpx</shortName>
        <ecNumber evidence="5">1.11.1.24</ecNumber>
    </recommendedName>
    <alternativeName>
        <fullName evidence="5">Peroxiredoxin tpx</fullName>
        <shortName evidence="5">Prx</shortName>
    </alternativeName>
    <alternativeName>
        <fullName evidence="5">Thioredoxin peroxidase</fullName>
    </alternativeName>
    <alternativeName>
        <fullName evidence="5">Thioredoxin-dependent peroxiredoxin</fullName>
    </alternativeName>
</protein>
<keyword evidence="5" id="KW-0560">Oxidoreductase</keyword>
<keyword evidence="3 5" id="KW-1015">Disulfide bond</keyword>
<evidence type="ECO:0000256" key="4">
    <source>
        <dbReference type="ARBA" id="ARBA00023284"/>
    </source>
</evidence>
<feature type="disulfide bond" description="Redox-active" evidence="5">
    <location>
        <begin position="64"/>
        <end position="98"/>
    </location>
</feature>
<keyword evidence="4 5" id="KW-0676">Redox-active center</keyword>
<keyword evidence="1 5" id="KW-0575">Peroxidase</keyword>
<feature type="active site" description="Cysteine sulfenic acid (-SOH) intermediate" evidence="5">
    <location>
        <position position="64"/>
    </location>
</feature>
<reference evidence="7 8" key="1">
    <citation type="submission" date="2016-10" db="EMBL/GenBank/DDBJ databases">
        <authorList>
            <person name="de Groot N.N."/>
        </authorList>
    </citation>
    <scope>NUCLEOTIDE SEQUENCE [LARGE SCALE GENOMIC DNA]</scope>
    <source>
        <strain evidence="7 8">DSM 18978</strain>
    </source>
</reference>
<dbReference type="GO" id="GO:0008379">
    <property type="term" value="F:thioredoxin peroxidase activity"/>
    <property type="evidence" value="ECO:0007669"/>
    <property type="project" value="UniProtKB-UniRule"/>
</dbReference>
<accession>A0A1G5FK72</accession>
<dbReference type="RefSeq" id="WP_091541673.1">
    <property type="nucleotide sequence ID" value="NZ_FMUS01000007.1"/>
</dbReference>
<evidence type="ECO:0000313" key="8">
    <source>
        <dbReference type="Proteomes" id="UP000198636"/>
    </source>
</evidence>
<comment type="catalytic activity">
    <reaction evidence="5">
        <text>a hydroperoxide + [thioredoxin]-dithiol = an alcohol + [thioredoxin]-disulfide + H2O</text>
        <dbReference type="Rhea" id="RHEA:62620"/>
        <dbReference type="Rhea" id="RHEA-COMP:10698"/>
        <dbReference type="Rhea" id="RHEA-COMP:10700"/>
        <dbReference type="ChEBI" id="CHEBI:15377"/>
        <dbReference type="ChEBI" id="CHEBI:29950"/>
        <dbReference type="ChEBI" id="CHEBI:30879"/>
        <dbReference type="ChEBI" id="CHEBI:35924"/>
        <dbReference type="ChEBI" id="CHEBI:50058"/>
        <dbReference type="EC" id="1.11.1.24"/>
    </reaction>
</comment>
<dbReference type="PANTHER" id="PTHR43110:SF1">
    <property type="entry name" value="THIOL PEROXIDASE"/>
    <property type="match status" value="1"/>
</dbReference>
<organism evidence="7 8">
    <name type="scientific">Alkaliphilus peptidifermentans DSM 18978</name>
    <dbReference type="NCBI Taxonomy" id="1120976"/>
    <lineage>
        <taxon>Bacteria</taxon>
        <taxon>Bacillati</taxon>
        <taxon>Bacillota</taxon>
        <taxon>Clostridia</taxon>
        <taxon>Peptostreptococcales</taxon>
        <taxon>Natronincolaceae</taxon>
        <taxon>Alkaliphilus</taxon>
    </lineage>
</organism>
<dbReference type="InterPro" id="IPR013766">
    <property type="entry name" value="Thioredoxin_domain"/>
</dbReference>
<name>A0A1G5FK72_9FIRM</name>
<dbReference type="PANTHER" id="PTHR43110">
    <property type="entry name" value="THIOL PEROXIDASE"/>
    <property type="match status" value="1"/>
</dbReference>
<dbReference type="STRING" id="1120976.SAMN03080606_01447"/>
<dbReference type="Proteomes" id="UP000198636">
    <property type="component" value="Unassembled WGS sequence"/>
</dbReference>
<evidence type="ECO:0000313" key="7">
    <source>
        <dbReference type="EMBL" id="SCY39656.1"/>
    </source>
</evidence>
<evidence type="ECO:0000256" key="2">
    <source>
        <dbReference type="ARBA" id="ARBA00022862"/>
    </source>
</evidence>
<dbReference type="OrthoDB" id="9781543at2"/>
<evidence type="ECO:0000259" key="6">
    <source>
        <dbReference type="PROSITE" id="PS51352"/>
    </source>
</evidence>
<dbReference type="HAMAP" id="MF_00269">
    <property type="entry name" value="Tpx"/>
    <property type="match status" value="1"/>
</dbReference>
<keyword evidence="8" id="KW-1185">Reference proteome</keyword>
<dbReference type="CDD" id="cd03014">
    <property type="entry name" value="PRX_Atyp2cys"/>
    <property type="match status" value="1"/>
</dbReference>
<dbReference type="PROSITE" id="PS51352">
    <property type="entry name" value="THIOREDOXIN_2"/>
    <property type="match status" value="1"/>
</dbReference>
<comment type="subunit">
    <text evidence="5">Homodimer.</text>
</comment>
<comment type="similarity">
    <text evidence="5">Belongs to the peroxiredoxin family. Tpx subfamily.</text>
</comment>
<evidence type="ECO:0000256" key="5">
    <source>
        <dbReference type="HAMAP-Rule" id="MF_00269"/>
    </source>
</evidence>
<dbReference type="InterPro" id="IPR002065">
    <property type="entry name" value="TPX"/>
</dbReference>